<evidence type="ECO:0000313" key="2">
    <source>
        <dbReference type="EMBL" id="CAC5408593.1"/>
    </source>
</evidence>
<proteinExistence type="predicted"/>
<feature type="region of interest" description="Disordered" evidence="1">
    <location>
        <begin position="74"/>
        <end position="114"/>
    </location>
</feature>
<accession>A0A6J8DIX2</accession>
<protein>
    <submittedName>
        <fullName evidence="2">Uncharacterized protein</fullName>
    </submittedName>
</protein>
<reference evidence="2 3" key="1">
    <citation type="submission" date="2020-06" db="EMBL/GenBank/DDBJ databases">
        <authorList>
            <person name="Li R."/>
            <person name="Bekaert M."/>
        </authorList>
    </citation>
    <scope>NUCLEOTIDE SEQUENCE [LARGE SCALE GENOMIC DNA]</scope>
    <source>
        <strain evidence="3">wild</strain>
    </source>
</reference>
<feature type="compositionally biased region" description="Basic and acidic residues" evidence="1">
    <location>
        <begin position="94"/>
        <end position="103"/>
    </location>
</feature>
<gene>
    <name evidence="2" type="ORF">MCOR_41972</name>
</gene>
<dbReference type="Proteomes" id="UP000507470">
    <property type="component" value="Unassembled WGS sequence"/>
</dbReference>
<sequence length="197" mass="22120">MKECQINGKAVDLNELNTIFEEVILMEKQRKEVCNNNFVKDLKKTEQLNSDDTYTIEISNSSDNNTIKSIKDDALSSAGREPSKSSVATTIDTSGDKQEKTKDINSTNSNDRNTCSDEIGDKLSQWNIQDFIATLNNLTTVVTHLKDKVCELEISIQANNLSNASSMQILKDRMTALANVRIKHNQQSIDNMQDIEE</sequence>
<feature type="compositionally biased region" description="Polar residues" evidence="1">
    <location>
        <begin position="84"/>
        <end position="93"/>
    </location>
</feature>
<evidence type="ECO:0000313" key="3">
    <source>
        <dbReference type="Proteomes" id="UP000507470"/>
    </source>
</evidence>
<feature type="compositionally biased region" description="Polar residues" evidence="1">
    <location>
        <begin position="104"/>
        <end position="113"/>
    </location>
</feature>
<keyword evidence="3" id="KW-1185">Reference proteome</keyword>
<dbReference type="EMBL" id="CACVKT020007571">
    <property type="protein sequence ID" value="CAC5408593.1"/>
    <property type="molecule type" value="Genomic_DNA"/>
</dbReference>
<name>A0A6J8DIX2_MYTCO</name>
<dbReference type="AlphaFoldDB" id="A0A6J8DIX2"/>
<evidence type="ECO:0000256" key="1">
    <source>
        <dbReference type="SAM" id="MobiDB-lite"/>
    </source>
</evidence>
<organism evidence="2 3">
    <name type="scientific">Mytilus coruscus</name>
    <name type="common">Sea mussel</name>
    <dbReference type="NCBI Taxonomy" id="42192"/>
    <lineage>
        <taxon>Eukaryota</taxon>
        <taxon>Metazoa</taxon>
        <taxon>Spiralia</taxon>
        <taxon>Lophotrochozoa</taxon>
        <taxon>Mollusca</taxon>
        <taxon>Bivalvia</taxon>
        <taxon>Autobranchia</taxon>
        <taxon>Pteriomorphia</taxon>
        <taxon>Mytilida</taxon>
        <taxon>Mytiloidea</taxon>
        <taxon>Mytilidae</taxon>
        <taxon>Mytilinae</taxon>
        <taxon>Mytilus</taxon>
    </lineage>
</organism>